<dbReference type="PANTHER" id="PTHR30222">
    <property type="entry name" value="SPERMIDINE/PUTRESCINE-BINDING PERIPLASMIC PROTEIN"/>
    <property type="match status" value="1"/>
</dbReference>
<dbReference type="Gene3D" id="3.40.190.10">
    <property type="entry name" value="Periplasmic binding protein-like II"/>
    <property type="match status" value="2"/>
</dbReference>
<dbReference type="Proteomes" id="UP000711614">
    <property type="component" value="Unassembled WGS sequence"/>
</dbReference>
<comment type="caution">
    <text evidence="6">The sequence shown here is derived from an EMBL/GenBank/DDBJ whole genome shotgun (WGS) entry which is preliminary data.</text>
</comment>
<reference evidence="6 7" key="1">
    <citation type="submission" date="2021-03" db="EMBL/GenBank/DDBJ databases">
        <title>Sequencing the genomes of 1000 actinobacteria strains.</title>
        <authorList>
            <person name="Klenk H.-P."/>
        </authorList>
    </citation>
    <scope>NUCLEOTIDE SEQUENCE [LARGE SCALE GENOMIC DNA]</scope>
    <source>
        <strain evidence="6 7">DSM 16005</strain>
    </source>
</reference>
<accession>A0ABS4YSP3</accession>
<dbReference type="InterPro" id="IPR006059">
    <property type="entry name" value="SBP"/>
</dbReference>
<dbReference type="InterPro" id="IPR001188">
    <property type="entry name" value="Sperm_putr-bd"/>
</dbReference>
<dbReference type="PANTHER" id="PTHR30222:SF18">
    <property type="entry name" value="BIFUNCTIONAL POLYHYDROXYBUTYRATE SYNTHASE _ ABC TRANSPORTER PERIPLASMIC BINDING PROTEIN-RELATED"/>
    <property type="match status" value="1"/>
</dbReference>
<evidence type="ECO:0000313" key="6">
    <source>
        <dbReference type="EMBL" id="MBP2411811.1"/>
    </source>
</evidence>
<dbReference type="Pfam" id="PF13416">
    <property type="entry name" value="SBP_bac_8"/>
    <property type="match status" value="1"/>
</dbReference>
<feature type="chain" id="PRO_5047015765" evidence="5">
    <location>
        <begin position="22"/>
        <end position="390"/>
    </location>
</feature>
<dbReference type="PRINTS" id="PR00909">
    <property type="entry name" value="SPERMDNBNDNG"/>
</dbReference>
<dbReference type="PROSITE" id="PS51257">
    <property type="entry name" value="PROKAR_LIPOPROTEIN"/>
    <property type="match status" value="1"/>
</dbReference>
<dbReference type="EMBL" id="JAGIOI010000001">
    <property type="protein sequence ID" value="MBP2411811.1"/>
    <property type="molecule type" value="Genomic_DNA"/>
</dbReference>
<comment type="subcellular location">
    <subcellularLocation>
        <location evidence="1">Periplasm</location>
    </subcellularLocation>
</comment>
<evidence type="ECO:0000313" key="7">
    <source>
        <dbReference type="Proteomes" id="UP000711614"/>
    </source>
</evidence>
<sequence>MATKNALKVIGTLAAAALALAACGTTSGGETAKVAESIGDGEGQVSILAWPGYVEDGSNDPNVDWVTQFTADTGCKVSYKPFGTSDEAVTLMRTGQYDVISASGDASLRLVAGGDVQPVNMSLLKNYPDVYPFLKDQAWNTVDGKNYGMPHGWGANLLMYRTDKVSPEPTSWGSVFGGAAEHSGKVTAYDSPIYIADAALYLMKHKPELGIKNPYALDADQLAAAVSLLKEQRTHVGEYWNDVVKEVQSFASGTSVIGTTWQVGANIAQADGAPVETLLPEEGATGWSDTWMIGSKTKNPNCAYKWLDYIASPEANAKVAEYFGESPANPKACELTTDKDHCTTYHSGDAAYAEQIWYWTTPVAKCIDGRTDVKCTDYSEWTKAWTEIKG</sequence>
<keyword evidence="3 5" id="KW-0732">Signal</keyword>
<evidence type="ECO:0000256" key="3">
    <source>
        <dbReference type="ARBA" id="ARBA00022729"/>
    </source>
</evidence>
<evidence type="ECO:0000256" key="4">
    <source>
        <dbReference type="ARBA" id="ARBA00022764"/>
    </source>
</evidence>
<evidence type="ECO:0000256" key="2">
    <source>
        <dbReference type="ARBA" id="ARBA00022448"/>
    </source>
</evidence>
<evidence type="ECO:0000256" key="1">
    <source>
        <dbReference type="ARBA" id="ARBA00004418"/>
    </source>
</evidence>
<name>A0ABS4YSP3_9MICC</name>
<proteinExistence type="predicted"/>
<dbReference type="SUPFAM" id="SSF53850">
    <property type="entry name" value="Periplasmic binding protein-like II"/>
    <property type="match status" value="1"/>
</dbReference>
<dbReference type="RefSeq" id="WP_209677181.1">
    <property type="nucleotide sequence ID" value="NZ_JAGIOI010000001.1"/>
</dbReference>
<organism evidence="6 7">
    <name type="scientific">Arthrobacter stackebrandtii</name>
    <dbReference type="NCBI Taxonomy" id="272161"/>
    <lineage>
        <taxon>Bacteria</taxon>
        <taxon>Bacillati</taxon>
        <taxon>Actinomycetota</taxon>
        <taxon>Actinomycetes</taxon>
        <taxon>Micrococcales</taxon>
        <taxon>Micrococcaceae</taxon>
        <taxon>Arthrobacter</taxon>
    </lineage>
</organism>
<keyword evidence="2" id="KW-0813">Transport</keyword>
<gene>
    <name evidence="6" type="ORF">JOF48_000610</name>
</gene>
<keyword evidence="4" id="KW-0574">Periplasm</keyword>
<dbReference type="CDD" id="cd13588">
    <property type="entry name" value="PBP2_polyamine_1"/>
    <property type="match status" value="1"/>
</dbReference>
<keyword evidence="7" id="KW-1185">Reference proteome</keyword>
<evidence type="ECO:0000256" key="5">
    <source>
        <dbReference type="SAM" id="SignalP"/>
    </source>
</evidence>
<protein>
    <submittedName>
        <fullName evidence="6">Spermidine/putrescine transport system substrate-binding protein</fullName>
    </submittedName>
</protein>
<feature type="signal peptide" evidence="5">
    <location>
        <begin position="1"/>
        <end position="21"/>
    </location>
</feature>